<feature type="compositionally biased region" description="Polar residues" evidence="1">
    <location>
        <begin position="1"/>
        <end position="13"/>
    </location>
</feature>
<dbReference type="PANTHER" id="PTHR23140">
    <property type="entry name" value="RNA PROCESSING PROTEIN LD23810P"/>
    <property type="match status" value="1"/>
</dbReference>
<organism evidence="3 4">
    <name type="scientific">Aulographum hederae CBS 113979</name>
    <dbReference type="NCBI Taxonomy" id="1176131"/>
    <lineage>
        <taxon>Eukaryota</taxon>
        <taxon>Fungi</taxon>
        <taxon>Dikarya</taxon>
        <taxon>Ascomycota</taxon>
        <taxon>Pezizomycotina</taxon>
        <taxon>Dothideomycetes</taxon>
        <taxon>Pleosporomycetidae</taxon>
        <taxon>Aulographales</taxon>
        <taxon>Aulographaceae</taxon>
    </lineage>
</organism>
<proteinExistence type="predicted"/>
<dbReference type="GO" id="GO:0003723">
    <property type="term" value="F:RNA binding"/>
    <property type="evidence" value="ECO:0007669"/>
    <property type="project" value="InterPro"/>
</dbReference>
<feature type="region of interest" description="Disordered" evidence="1">
    <location>
        <begin position="579"/>
        <end position="629"/>
    </location>
</feature>
<feature type="region of interest" description="Disordered" evidence="1">
    <location>
        <begin position="1"/>
        <end position="141"/>
    </location>
</feature>
<feature type="compositionally biased region" description="Low complexity" evidence="1">
    <location>
        <begin position="14"/>
        <end position="36"/>
    </location>
</feature>
<evidence type="ECO:0000313" key="4">
    <source>
        <dbReference type="Proteomes" id="UP000800041"/>
    </source>
</evidence>
<protein>
    <recommendedName>
        <fullName evidence="2">SURP motif domain-containing protein</fullName>
    </recommendedName>
</protein>
<keyword evidence="4" id="KW-1185">Reference proteome</keyword>
<feature type="region of interest" description="Disordered" evidence="1">
    <location>
        <begin position="165"/>
        <end position="198"/>
    </location>
</feature>
<feature type="compositionally biased region" description="Polar residues" evidence="1">
    <location>
        <begin position="180"/>
        <end position="189"/>
    </location>
</feature>
<evidence type="ECO:0000259" key="2">
    <source>
        <dbReference type="PROSITE" id="PS50128"/>
    </source>
</evidence>
<dbReference type="Pfam" id="PF01805">
    <property type="entry name" value="Surp"/>
    <property type="match status" value="1"/>
</dbReference>
<feature type="compositionally biased region" description="Acidic residues" evidence="1">
    <location>
        <begin position="606"/>
        <end position="624"/>
    </location>
</feature>
<dbReference type="SMART" id="SM00648">
    <property type="entry name" value="SWAP"/>
    <property type="match status" value="1"/>
</dbReference>
<dbReference type="Gene3D" id="1.10.10.790">
    <property type="entry name" value="Surp module"/>
    <property type="match status" value="1"/>
</dbReference>
<feature type="domain" description="SURP motif" evidence="2">
    <location>
        <begin position="372"/>
        <end position="417"/>
    </location>
</feature>
<name>A0A6G1H1J2_9PEZI</name>
<dbReference type="SUPFAM" id="SSF109905">
    <property type="entry name" value="Surp module (SWAP domain)"/>
    <property type="match status" value="1"/>
</dbReference>
<dbReference type="AlphaFoldDB" id="A0A6G1H1J2"/>
<evidence type="ECO:0000313" key="3">
    <source>
        <dbReference type="EMBL" id="KAF1987086.1"/>
    </source>
</evidence>
<accession>A0A6G1H1J2</accession>
<gene>
    <name evidence="3" type="ORF">K402DRAFT_393251</name>
</gene>
<feature type="compositionally biased region" description="Basic and acidic residues" evidence="1">
    <location>
        <begin position="42"/>
        <end position="74"/>
    </location>
</feature>
<dbReference type="PANTHER" id="PTHR23140:SF0">
    <property type="entry name" value="U2 SNRNP-ASSOCIATED SURP MOTIF-CONTAINING PROTEIN"/>
    <property type="match status" value="1"/>
</dbReference>
<evidence type="ECO:0000256" key="1">
    <source>
        <dbReference type="SAM" id="MobiDB-lite"/>
    </source>
</evidence>
<dbReference type="InterPro" id="IPR000061">
    <property type="entry name" value="Surp"/>
</dbReference>
<reference evidence="3" key="1">
    <citation type="journal article" date="2020" name="Stud. Mycol.">
        <title>101 Dothideomycetes genomes: a test case for predicting lifestyles and emergence of pathogens.</title>
        <authorList>
            <person name="Haridas S."/>
            <person name="Albert R."/>
            <person name="Binder M."/>
            <person name="Bloem J."/>
            <person name="Labutti K."/>
            <person name="Salamov A."/>
            <person name="Andreopoulos B."/>
            <person name="Baker S."/>
            <person name="Barry K."/>
            <person name="Bills G."/>
            <person name="Bluhm B."/>
            <person name="Cannon C."/>
            <person name="Castanera R."/>
            <person name="Culley D."/>
            <person name="Daum C."/>
            <person name="Ezra D."/>
            <person name="Gonzalez J."/>
            <person name="Henrissat B."/>
            <person name="Kuo A."/>
            <person name="Liang C."/>
            <person name="Lipzen A."/>
            <person name="Lutzoni F."/>
            <person name="Magnuson J."/>
            <person name="Mondo S."/>
            <person name="Nolan M."/>
            <person name="Ohm R."/>
            <person name="Pangilinan J."/>
            <person name="Park H.-J."/>
            <person name="Ramirez L."/>
            <person name="Alfaro M."/>
            <person name="Sun H."/>
            <person name="Tritt A."/>
            <person name="Yoshinaga Y."/>
            <person name="Zwiers L.-H."/>
            <person name="Turgeon B."/>
            <person name="Goodwin S."/>
            <person name="Spatafora J."/>
            <person name="Crous P."/>
            <person name="Grigoriev I."/>
        </authorList>
    </citation>
    <scope>NUCLEOTIDE SEQUENCE</scope>
    <source>
        <strain evidence="3">CBS 113979</strain>
    </source>
</reference>
<dbReference type="InterPro" id="IPR035967">
    <property type="entry name" value="SWAP/Surp_sf"/>
</dbReference>
<sequence length="805" mass="88668">MEDLTNNLKSTRLSSTPPTNNPTPSSDTMTGKGFSFSHKKSKTEVEREKAEEKRKQEEVDRVAALKEYEDHFGAAEDSPPPPPSGRRHFAVPPSGPRRGGFGSFGSIPTGPRAQVGGPGPGGLVGAPPPLANKRRRDGEAREAALAALDEDSDDGSGGVFAAYNAAHSQRKTKPADTNKSKWSSNSFQSQDRRSEMKAAAKPTLLLKNMPQRSSAAAIRNYFADLKLVIDDVKTQATGYPKSNARAATAALVILSLKTGDTEAEQAVKALNNKYLGHGHRLIISRLHTQDATSTGWPAELEDTKGPEAQPFGAQLVPFANGCLSETAPEVDPRAVGRSKPYDDGLGGKLRAPLGYEWKVIVVIPTDLKLLRQIHTVVQFVLANGSEAERYLWDKPENQMDERYEFLFNARSSAGVYYRWRLAEFSQQRYNQAGNSKRLATRVMATGPEWIPPAKNLHLEFANSIYRMYNHPDYESEDEEACYTKKRPRNFNDSKRVDMKDLASLAGPSSEPRYLGPSKQLELVKMLKELPRTIATLPRSDLFSITSFVNSYAEQASDEIAEFLVLNVHAPFNVVMRRTPSEADPDDLPLSIASCSDAEPSEHGSDDMDVDDDEDGDEVAEDEEEKPQFKMDKTGIKFQKGELAGPLAALALAEGSGASPATTAPARRGRRNKRFVIKNVEFPPLTNGGFIPTAIPGKDTSNAHFVGLTVIHYVLISAPTSGEKGATRYRARIAELFRTRRTFTELGKLPKKYDMGLVSKERWFKKVEQLLEMWREAGFFDRGVAEDFSREFRGEAVGAAAAEAKK</sequence>
<dbReference type="OrthoDB" id="377209at2759"/>
<dbReference type="EMBL" id="ML977154">
    <property type="protein sequence ID" value="KAF1987086.1"/>
    <property type="molecule type" value="Genomic_DNA"/>
</dbReference>
<dbReference type="InterPro" id="IPR051485">
    <property type="entry name" value="SR-CTD_assoc_factor"/>
</dbReference>
<dbReference type="GO" id="GO:0005634">
    <property type="term" value="C:nucleus"/>
    <property type="evidence" value="ECO:0007669"/>
    <property type="project" value="TreeGrafter"/>
</dbReference>
<dbReference type="GO" id="GO:0006396">
    <property type="term" value="P:RNA processing"/>
    <property type="evidence" value="ECO:0007669"/>
    <property type="project" value="InterPro"/>
</dbReference>
<dbReference type="Proteomes" id="UP000800041">
    <property type="component" value="Unassembled WGS sequence"/>
</dbReference>
<dbReference type="PROSITE" id="PS50128">
    <property type="entry name" value="SURP"/>
    <property type="match status" value="1"/>
</dbReference>